<name>A0A518H2G6_9BACT</name>
<keyword evidence="2" id="KW-0732">Signal</keyword>
<dbReference type="AlphaFoldDB" id="A0A518H2G6"/>
<keyword evidence="1" id="KW-0472">Membrane</keyword>
<proteinExistence type="predicted"/>
<dbReference type="KEGG" id="tpla:ElP_28940"/>
<keyword evidence="1" id="KW-0812">Transmembrane</keyword>
<keyword evidence="4" id="KW-1185">Reference proteome</keyword>
<feature type="signal peptide" evidence="2">
    <location>
        <begin position="1"/>
        <end position="22"/>
    </location>
</feature>
<reference evidence="3 4" key="1">
    <citation type="submission" date="2019-02" db="EMBL/GenBank/DDBJ databases">
        <title>Deep-cultivation of Planctomycetes and their phenomic and genomic characterization uncovers novel biology.</title>
        <authorList>
            <person name="Wiegand S."/>
            <person name="Jogler M."/>
            <person name="Boedeker C."/>
            <person name="Pinto D."/>
            <person name="Vollmers J."/>
            <person name="Rivas-Marin E."/>
            <person name="Kohn T."/>
            <person name="Peeters S.H."/>
            <person name="Heuer A."/>
            <person name="Rast P."/>
            <person name="Oberbeckmann S."/>
            <person name="Bunk B."/>
            <person name="Jeske O."/>
            <person name="Meyerdierks A."/>
            <person name="Storesund J.E."/>
            <person name="Kallscheuer N."/>
            <person name="Luecker S."/>
            <person name="Lage O.M."/>
            <person name="Pohl T."/>
            <person name="Merkel B.J."/>
            <person name="Hornburger P."/>
            <person name="Mueller R.-W."/>
            <person name="Bruemmer F."/>
            <person name="Labrenz M."/>
            <person name="Spormann A.M."/>
            <person name="Op den Camp H."/>
            <person name="Overmann J."/>
            <person name="Amann R."/>
            <person name="Jetten M.S.M."/>
            <person name="Mascher T."/>
            <person name="Medema M.H."/>
            <person name="Devos D.P."/>
            <person name="Kaster A.-K."/>
            <person name="Ovreas L."/>
            <person name="Rohde M."/>
            <person name="Galperin M.Y."/>
            <person name="Jogler C."/>
        </authorList>
    </citation>
    <scope>NUCLEOTIDE SEQUENCE [LARGE SCALE GENOMIC DNA]</scope>
    <source>
        <strain evidence="3 4">ElP</strain>
    </source>
</reference>
<dbReference type="EMBL" id="CP036426">
    <property type="protein sequence ID" value="QDV34997.1"/>
    <property type="molecule type" value="Genomic_DNA"/>
</dbReference>
<accession>A0A518H2G6</accession>
<feature type="chain" id="PRO_5022010430" evidence="2">
    <location>
        <begin position="23"/>
        <end position="202"/>
    </location>
</feature>
<dbReference type="RefSeq" id="WP_145270289.1">
    <property type="nucleotide sequence ID" value="NZ_CP036426.1"/>
</dbReference>
<protein>
    <submittedName>
        <fullName evidence="3">Uncharacterized protein</fullName>
    </submittedName>
</protein>
<evidence type="ECO:0000313" key="3">
    <source>
        <dbReference type="EMBL" id="QDV34997.1"/>
    </source>
</evidence>
<dbReference type="Proteomes" id="UP000317835">
    <property type="component" value="Chromosome"/>
</dbReference>
<evidence type="ECO:0000256" key="2">
    <source>
        <dbReference type="SAM" id="SignalP"/>
    </source>
</evidence>
<gene>
    <name evidence="3" type="ORF">ElP_28940</name>
</gene>
<sequence length="202" mass="21260" precursor="true">MKRSAMILFVLATLATAAPARADFWGKLVKESGEFISNKLGRSADDAARFAARHGDDAARGFSRNADDIAGVAGGTASHLSARSVRRLEALRTSGHPGASGLAGVVEAYGDPAMDFIYRHRGTLAGTAALTAFLANPEPYLNGVETLAAPPLTRLSDGVVSVFDSLGWVLIILSFGGAAAVFHHYKQKLREGQTTEKEGVHP</sequence>
<feature type="transmembrane region" description="Helical" evidence="1">
    <location>
        <begin position="166"/>
        <end position="185"/>
    </location>
</feature>
<organism evidence="3 4">
    <name type="scientific">Tautonia plasticadhaerens</name>
    <dbReference type="NCBI Taxonomy" id="2527974"/>
    <lineage>
        <taxon>Bacteria</taxon>
        <taxon>Pseudomonadati</taxon>
        <taxon>Planctomycetota</taxon>
        <taxon>Planctomycetia</taxon>
        <taxon>Isosphaerales</taxon>
        <taxon>Isosphaeraceae</taxon>
        <taxon>Tautonia</taxon>
    </lineage>
</organism>
<keyword evidence="1" id="KW-1133">Transmembrane helix</keyword>
<evidence type="ECO:0000256" key="1">
    <source>
        <dbReference type="SAM" id="Phobius"/>
    </source>
</evidence>
<evidence type="ECO:0000313" key="4">
    <source>
        <dbReference type="Proteomes" id="UP000317835"/>
    </source>
</evidence>